<dbReference type="SUPFAM" id="SSF52833">
    <property type="entry name" value="Thioredoxin-like"/>
    <property type="match status" value="1"/>
</dbReference>
<dbReference type="PROSITE" id="PS51257">
    <property type="entry name" value="PROKAR_LIPOPROTEIN"/>
    <property type="match status" value="1"/>
</dbReference>
<dbReference type="InterPro" id="IPR036249">
    <property type="entry name" value="Thioredoxin-like_sf"/>
</dbReference>
<dbReference type="PANTHER" id="PTHR12151:SF25">
    <property type="entry name" value="LINALOOL DEHYDRATASE_ISOMERASE DOMAIN-CONTAINING PROTEIN"/>
    <property type="match status" value="1"/>
</dbReference>
<keyword evidence="7" id="KW-1185">Reference proteome</keyword>
<dbReference type="Gene3D" id="3.40.30.10">
    <property type="entry name" value="Glutaredoxin"/>
    <property type="match status" value="1"/>
</dbReference>
<evidence type="ECO:0000313" key="6">
    <source>
        <dbReference type="EMBL" id="MBE1553876.1"/>
    </source>
</evidence>
<feature type="domain" description="Thioredoxin" evidence="5">
    <location>
        <begin position="27"/>
        <end position="194"/>
    </location>
</feature>
<feature type="binding site" evidence="3">
    <location>
        <position position="69"/>
    </location>
    <ligand>
        <name>Cu cation</name>
        <dbReference type="ChEBI" id="CHEBI:23378"/>
    </ligand>
</feature>
<dbReference type="GO" id="GO:0046872">
    <property type="term" value="F:metal ion binding"/>
    <property type="evidence" value="ECO:0007669"/>
    <property type="project" value="UniProtKB-KW"/>
</dbReference>
<evidence type="ECO:0000313" key="7">
    <source>
        <dbReference type="Proteomes" id="UP000658225"/>
    </source>
</evidence>
<dbReference type="Pfam" id="PF02630">
    <property type="entry name" value="SCO1-SenC"/>
    <property type="match status" value="1"/>
</dbReference>
<evidence type="ECO:0000259" key="5">
    <source>
        <dbReference type="PROSITE" id="PS51352"/>
    </source>
</evidence>
<keyword evidence="4" id="KW-1015">Disulfide bond</keyword>
<evidence type="ECO:0000256" key="4">
    <source>
        <dbReference type="PIRSR" id="PIRSR603782-2"/>
    </source>
</evidence>
<keyword evidence="2 3" id="KW-0186">Copper</keyword>
<reference evidence="6" key="1">
    <citation type="submission" date="2020-10" db="EMBL/GenBank/DDBJ databases">
        <title>Genomic Encyclopedia of Type Strains, Phase IV (KMG-IV): sequencing the most valuable type-strain genomes for metagenomic binning, comparative biology and taxonomic classification.</title>
        <authorList>
            <person name="Goeker M."/>
        </authorList>
    </citation>
    <scope>NUCLEOTIDE SEQUENCE</scope>
    <source>
        <strain evidence="6">DSM 13886</strain>
    </source>
</reference>
<keyword evidence="3" id="KW-0479">Metal-binding</keyword>
<proteinExistence type="inferred from homology"/>
<organism evidence="6 7">
    <name type="scientific">Sporosarcina limicola</name>
    <dbReference type="NCBI Taxonomy" id="34101"/>
    <lineage>
        <taxon>Bacteria</taxon>
        <taxon>Bacillati</taxon>
        <taxon>Bacillota</taxon>
        <taxon>Bacilli</taxon>
        <taxon>Bacillales</taxon>
        <taxon>Caryophanaceae</taxon>
        <taxon>Sporosarcina</taxon>
    </lineage>
</organism>
<name>A0A927R2F6_9BACL</name>
<dbReference type="InterPro" id="IPR013766">
    <property type="entry name" value="Thioredoxin_domain"/>
</dbReference>
<accession>A0A927R2F6</accession>
<protein>
    <submittedName>
        <fullName evidence="6">Protein SCO1/2</fullName>
    </submittedName>
</protein>
<evidence type="ECO:0000256" key="3">
    <source>
        <dbReference type="PIRSR" id="PIRSR603782-1"/>
    </source>
</evidence>
<dbReference type="CDD" id="cd02968">
    <property type="entry name" value="SCO"/>
    <property type="match status" value="1"/>
</dbReference>
<feature type="binding site" evidence="3">
    <location>
        <position position="65"/>
    </location>
    <ligand>
        <name>Cu cation</name>
        <dbReference type="ChEBI" id="CHEBI:23378"/>
    </ligand>
</feature>
<dbReference type="Proteomes" id="UP000658225">
    <property type="component" value="Unassembled WGS sequence"/>
</dbReference>
<comment type="similarity">
    <text evidence="1">Belongs to the SCO1/2 family.</text>
</comment>
<dbReference type="InterPro" id="IPR003782">
    <property type="entry name" value="SCO1/SenC"/>
</dbReference>
<evidence type="ECO:0000256" key="2">
    <source>
        <dbReference type="ARBA" id="ARBA00023008"/>
    </source>
</evidence>
<evidence type="ECO:0000256" key="1">
    <source>
        <dbReference type="ARBA" id="ARBA00010996"/>
    </source>
</evidence>
<dbReference type="EMBL" id="JADBEL010000003">
    <property type="protein sequence ID" value="MBE1553876.1"/>
    <property type="molecule type" value="Genomic_DNA"/>
</dbReference>
<feature type="binding site" evidence="3">
    <location>
        <position position="157"/>
    </location>
    <ligand>
        <name>Cu cation</name>
        <dbReference type="ChEBI" id="CHEBI:23378"/>
    </ligand>
</feature>
<feature type="disulfide bond" description="Redox-active" evidence="4">
    <location>
        <begin position="65"/>
        <end position="69"/>
    </location>
</feature>
<gene>
    <name evidence="6" type="ORF">H4683_000950</name>
</gene>
<dbReference type="PANTHER" id="PTHR12151">
    <property type="entry name" value="ELECTRON TRANSPORT PROTIN SCO1/SENC FAMILY MEMBER"/>
    <property type="match status" value="1"/>
</dbReference>
<sequence>MQKKYLLSYVLLVILVLSACSGGGFKADHKYEIEPFEFTNQHDEQVSLNDLKGTVWLAQFVFTNCTTVCPPMMTNMTDLQQKLIDAGVEDYKIVSFSVDPAVDTPEVLQGYLDLFNIPDQSKWEMLTGYTQKEIADISLKSFKLPVIDDPNTDQVVHGVRFGLINQEGQVVKTYNGKDDVPFDQIVKDMKALIKVGS</sequence>
<comment type="caution">
    <text evidence="6">The sequence shown here is derived from an EMBL/GenBank/DDBJ whole genome shotgun (WGS) entry which is preliminary data.</text>
</comment>
<dbReference type="RefSeq" id="WP_192597675.1">
    <property type="nucleotide sequence ID" value="NZ_JADBEL010000003.1"/>
</dbReference>
<dbReference type="AlphaFoldDB" id="A0A927R2F6"/>
<dbReference type="PROSITE" id="PS51352">
    <property type="entry name" value="THIOREDOXIN_2"/>
    <property type="match status" value="1"/>
</dbReference>